<evidence type="ECO:0000259" key="3">
    <source>
        <dbReference type="PROSITE" id="PS51123"/>
    </source>
</evidence>
<evidence type="ECO:0000256" key="2">
    <source>
        <dbReference type="SAM" id="Phobius"/>
    </source>
</evidence>
<evidence type="ECO:0000313" key="5">
    <source>
        <dbReference type="Proteomes" id="UP001596053"/>
    </source>
</evidence>
<keyword evidence="5" id="KW-1185">Reference proteome</keyword>
<dbReference type="PROSITE" id="PS51123">
    <property type="entry name" value="OMPA_2"/>
    <property type="match status" value="1"/>
</dbReference>
<feature type="domain" description="OmpA-like" evidence="3">
    <location>
        <begin position="82"/>
        <end position="203"/>
    </location>
</feature>
<dbReference type="RefSeq" id="WP_377799865.1">
    <property type="nucleotide sequence ID" value="NZ_JBHSLW010000029.1"/>
</dbReference>
<comment type="caution">
    <text evidence="4">The sequence shown here is derived from an EMBL/GenBank/DDBJ whole genome shotgun (WGS) entry which is preliminary data.</text>
</comment>
<dbReference type="Gene3D" id="3.30.1330.60">
    <property type="entry name" value="OmpA-like domain"/>
    <property type="match status" value="1"/>
</dbReference>
<evidence type="ECO:0000313" key="4">
    <source>
        <dbReference type="EMBL" id="MFC5421583.1"/>
    </source>
</evidence>
<protein>
    <submittedName>
        <fullName evidence="4">OmpA family protein</fullName>
    </submittedName>
</protein>
<dbReference type="Proteomes" id="UP001596053">
    <property type="component" value="Unassembled WGS sequence"/>
</dbReference>
<dbReference type="InterPro" id="IPR036737">
    <property type="entry name" value="OmpA-like_sf"/>
</dbReference>
<evidence type="ECO:0000256" key="1">
    <source>
        <dbReference type="PROSITE-ProRule" id="PRU00473"/>
    </source>
</evidence>
<keyword evidence="1 2" id="KW-0472">Membrane</keyword>
<keyword evidence="2" id="KW-0812">Transmembrane</keyword>
<accession>A0ABW0IWM7</accession>
<dbReference type="PANTHER" id="PTHR30329:SF19">
    <property type="entry name" value="OUTER MEMBRANE PROTEIN, OMPA FAMILY"/>
    <property type="match status" value="1"/>
</dbReference>
<reference evidence="5" key="1">
    <citation type="journal article" date="2019" name="Int. J. Syst. Evol. Microbiol.">
        <title>The Global Catalogue of Microorganisms (GCM) 10K type strain sequencing project: providing services to taxonomists for standard genome sequencing and annotation.</title>
        <authorList>
            <consortium name="The Broad Institute Genomics Platform"/>
            <consortium name="The Broad Institute Genome Sequencing Center for Infectious Disease"/>
            <person name="Wu L."/>
            <person name="Ma J."/>
        </authorList>
    </citation>
    <scope>NUCLEOTIDE SEQUENCE [LARGE SCALE GENOMIC DNA]</scope>
    <source>
        <strain evidence="5">NCAIM B.01391</strain>
    </source>
</reference>
<dbReference type="EMBL" id="JBHSLW010000029">
    <property type="protein sequence ID" value="MFC5421583.1"/>
    <property type="molecule type" value="Genomic_DNA"/>
</dbReference>
<dbReference type="PANTHER" id="PTHR30329">
    <property type="entry name" value="STATOR ELEMENT OF FLAGELLAR MOTOR COMPLEX"/>
    <property type="match status" value="1"/>
</dbReference>
<name>A0ABW0IWM7_9HYPH</name>
<dbReference type="InterPro" id="IPR050330">
    <property type="entry name" value="Bact_OuterMem_StrucFunc"/>
</dbReference>
<dbReference type="SUPFAM" id="SSF103088">
    <property type="entry name" value="OmpA-like"/>
    <property type="match status" value="1"/>
</dbReference>
<keyword evidence="2" id="KW-1133">Transmembrane helix</keyword>
<dbReference type="CDD" id="cd07185">
    <property type="entry name" value="OmpA_C-like"/>
    <property type="match status" value="1"/>
</dbReference>
<dbReference type="InterPro" id="IPR006665">
    <property type="entry name" value="OmpA-like"/>
</dbReference>
<gene>
    <name evidence="4" type="ORF">ACFPOB_18670</name>
</gene>
<organism evidence="4 5">
    <name type="scientific">Bosea eneae</name>
    <dbReference type="NCBI Taxonomy" id="151454"/>
    <lineage>
        <taxon>Bacteria</taxon>
        <taxon>Pseudomonadati</taxon>
        <taxon>Pseudomonadota</taxon>
        <taxon>Alphaproteobacteria</taxon>
        <taxon>Hyphomicrobiales</taxon>
        <taxon>Boseaceae</taxon>
        <taxon>Bosea</taxon>
    </lineage>
</organism>
<sequence length="203" mass="21107">MAASTQVRSKFVQIGLYSAAIIAVLAVLAMLLPWLLPAPKPAQPVVAQPAPAPAPRPGQLERIRAALAEEIKAGSITVDPFGGWIAIRVGNLITFASGQATALPGFVPVARRIAGVIDGENGPVRIVGHTDDQAVTAGGPFRDNQALSIARAEAVAALIRPALRQGGRLAVDGRGSSEAIADNGSIEGRARNRRVEILITREP</sequence>
<feature type="transmembrane region" description="Helical" evidence="2">
    <location>
        <begin position="12"/>
        <end position="36"/>
    </location>
</feature>
<dbReference type="Pfam" id="PF00691">
    <property type="entry name" value="OmpA"/>
    <property type="match status" value="1"/>
</dbReference>
<proteinExistence type="predicted"/>